<feature type="region of interest" description="Disordered" evidence="1">
    <location>
        <begin position="38"/>
        <end position="58"/>
    </location>
</feature>
<evidence type="ECO:0000256" key="1">
    <source>
        <dbReference type="SAM" id="MobiDB-lite"/>
    </source>
</evidence>
<keyword evidence="3" id="KW-1185">Reference proteome</keyword>
<name>A0A833VQC1_9POAL</name>
<dbReference type="PANTHER" id="PTHR47290">
    <property type="entry name" value="RING FINGER PROTEIN"/>
    <property type="match status" value="1"/>
</dbReference>
<accession>A0A833VQC1</accession>
<dbReference type="PANTHER" id="PTHR47290:SF4">
    <property type="entry name" value="RING FINGER PROTEIN"/>
    <property type="match status" value="1"/>
</dbReference>
<proteinExistence type="predicted"/>
<gene>
    <name evidence="2" type="ORF">FCM35_KLT17727</name>
</gene>
<protein>
    <submittedName>
        <fullName evidence="2">E3 ubiquitin protein ligase DRIP2</fullName>
    </submittedName>
</protein>
<dbReference type="Gene3D" id="3.10.20.90">
    <property type="entry name" value="Phosphatidylinositol 3-kinase Catalytic Subunit, Chain A, domain 1"/>
    <property type="match status" value="1"/>
</dbReference>
<reference evidence="2" key="1">
    <citation type="submission" date="2020-01" db="EMBL/GenBank/DDBJ databases">
        <title>Genome sequence of Kobresia littledalei, the first chromosome-level genome in the family Cyperaceae.</title>
        <authorList>
            <person name="Qu G."/>
        </authorList>
    </citation>
    <scope>NUCLEOTIDE SEQUENCE</scope>
    <source>
        <strain evidence="2">C.B.Clarke</strain>
        <tissue evidence="2">Leaf</tissue>
    </source>
</reference>
<dbReference type="InterPro" id="IPR044171">
    <property type="entry name" value="LAX2-like"/>
</dbReference>
<organism evidence="2 3">
    <name type="scientific">Carex littledalei</name>
    <dbReference type="NCBI Taxonomy" id="544730"/>
    <lineage>
        <taxon>Eukaryota</taxon>
        <taxon>Viridiplantae</taxon>
        <taxon>Streptophyta</taxon>
        <taxon>Embryophyta</taxon>
        <taxon>Tracheophyta</taxon>
        <taxon>Spermatophyta</taxon>
        <taxon>Magnoliopsida</taxon>
        <taxon>Liliopsida</taxon>
        <taxon>Poales</taxon>
        <taxon>Cyperaceae</taxon>
        <taxon>Cyperoideae</taxon>
        <taxon>Cariceae</taxon>
        <taxon>Carex</taxon>
        <taxon>Carex subgen. Euthyceras</taxon>
    </lineage>
</organism>
<evidence type="ECO:0000313" key="3">
    <source>
        <dbReference type="Proteomes" id="UP000623129"/>
    </source>
</evidence>
<dbReference type="EMBL" id="SWLB01000006">
    <property type="protein sequence ID" value="KAF3337140.1"/>
    <property type="molecule type" value="Genomic_DNA"/>
</dbReference>
<comment type="caution">
    <text evidence="2">The sequence shown here is derived from an EMBL/GenBank/DDBJ whole genome shotgun (WGS) entry which is preliminary data.</text>
</comment>
<dbReference type="AlphaFoldDB" id="A0A833VQC1"/>
<dbReference type="OrthoDB" id="1932457at2759"/>
<sequence>MAEQLHEPLPNFINNPRFDGLDRESLLKRPAAVLANKAYEETKDTEEKEETGTNTNPKDWLRLGLNSSHEIRKGSPIELELFTDRLSYQAEKQIIGSFKRQRYAMLGPHGRSSWGPMTGGDFKVVSPPRRSEAGVWLILSAARNQSMEPLLPQIERSYLRIKDCNMTVGLLMKYLVSKLGLTNETEVEICCKGQSLPPFMLLQYVRDQIWSSKEASELLTRVAVTDHVMTLDYCRRRLSE</sequence>
<dbReference type="Proteomes" id="UP000623129">
    <property type="component" value="Unassembled WGS sequence"/>
</dbReference>
<evidence type="ECO:0000313" key="2">
    <source>
        <dbReference type="EMBL" id="KAF3337140.1"/>
    </source>
</evidence>